<dbReference type="GO" id="GO:0008757">
    <property type="term" value="F:S-adenosylmethionine-dependent methyltransferase activity"/>
    <property type="evidence" value="ECO:0007669"/>
    <property type="project" value="InterPro"/>
</dbReference>
<keyword evidence="2" id="KW-0489">Methyltransferase</keyword>
<dbReference type="PANTHER" id="PTHR43861">
    <property type="entry name" value="TRANS-ACONITATE 2-METHYLTRANSFERASE-RELATED"/>
    <property type="match status" value="1"/>
</dbReference>
<keyword evidence="3" id="KW-1185">Reference proteome</keyword>
<reference evidence="2 3" key="1">
    <citation type="submission" date="2016-11" db="EMBL/GenBank/DDBJ databases">
        <authorList>
            <person name="Jaros S."/>
            <person name="Januszkiewicz K."/>
            <person name="Wedrychowicz H."/>
        </authorList>
    </citation>
    <scope>NUCLEOTIDE SEQUENCE [LARGE SCALE GENOMIC DNA]</scope>
    <source>
        <strain evidence="2 3">DSM 5091</strain>
    </source>
</reference>
<dbReference type="Pfam" id="PF08241">
    <property type="entry name" value="Methyltransf_11"/>
    <property type="match status" value="1"/>
</dbReference>
<accession>A0A1M6DS39</accession>
<proteinExistence type="predicted"/>
<keyword evidence="2" id="KW-0808">Transferase</keyword>
<dbReference type="EMBL" id="FQZT01000002">
    <property type="protein sequence ID" value="SHI76064.1"/>
    <property type="molecule type" value="Genomic_DNA"/>
</dbReference>
<dbReference type="InterPro" id="IPR013216">
    <property type="entry name" value="Methyltransf_11"/>
</dbReference>
<name>A0A1M6DS39_MALRU</name>
<evidence type="ECO:0000313" key="3">
    <source>
        <dbReference type="Proteomes" id="UP000184171"/>
    </source>
</evidence>
<dbReference type="AlphaFoldDB" id="A0A1M6DS39"/>
<dbReference type="Proteomes" id="UP000184171">
    <property type="component" value="Unassembled WGS sequence"/>
</dbReference>
<dbReference type="PANTHER" id="PTHR43861:SF1">
    <property type="entry name" value="TRANS-ACONITATE 2-METHYLTRANSFERASE"/>
    <property type="match status" value="1"/>
</dbReference>
<dbReference type="InterPro" id="IPR029063">
    <property type="entry name" value="SAM-dependent_MTases_sf"/>
</dbReference>
<feature type="domain" description="Methyltransferase type 11" evidence="1">
    <location>
        <begin position="108"/>
        <end position="205"/>
    </location>
</feature>
<dbReference type="GO" id="GO:0032259">
    <property type="term" value="P:methylation"/>
    <property type="evidence" value="ECO:0007669"/>
    <property type="project" value="UniProtKB-KW"/>
</dbReference>
<sequence length="344" mass="39204">MSQKQSSTSNDNLGFWFENLSGESLKEEGRTVIKDIPYVMRGGILRQESLVSDKQKQTRDCFGFKWDKRDTFESPAVRSKAKKWLHDRYGDIAQSPWLSKHGKRPLVVDAGCGAGFSALEFFGEILDDIDYLGVDISNAVDVAKKRFTESAAPGAFIQADITKLPLDEGSVDIVFSEGVLHHTDSTENAIKALSKLLKKDGRFLFYVYKKKGPIREYTDDYVRDKLQGLTSEEAWAKLLPLTRFGQVLGELDIEIDVPEAIDLLEIPAGKIDLQRFFYWNVFKAFYRPEFDLQETNHVNFDWFFPANAQRQSPEEVRRWCAEAGLLIEREKVEDAGITIVARKV</sequence>
<organism evidence="2 3">
    <name type="scientific">Malonomonas rubra DSM 5091</name>
    <dbReference type="NCBI Taxonomy" id="1122189"/>
    <lineage>
        <taxon>Bacteria</taxon>
        <taxon>Pseudomonadati</taxon>
        <taxon>Thermodesulfobacteriota</taxon>
        <taxon>Desulfuromonadia</taxon>
        <taxon>Desulfuromonadales</taxon>
        <taxon>Geopsychrobacteraceae</taxon>
        <taxon>Malonomonas</taxon>
    </lineage>
</organism>
<dbReference type="SUPFAM" id="SSF53335">
    <property type="entry name" value="S-adenosyl-L-methionine-dependent methyltransferases"/>
    <property type="match status" value="1"/>
</dbReference>
<dbReference type="STRING" id="1122189.SAMN02745165_00788"/>
<dbReference type="RefSeq" id="WP_072905793.1">
    <property type="nucleotide sequence ID" value="NZ_FQZT01000002.1"/>
</dbReference>
<evidence type="ECO:0000313" key="2">
    <source>
        <dbReference type="EMBL" id="SHI76064.1"/>
    </source>
</evidence>
<gene>
    <name evidence="2" type="ORF">SAMN02745165_00788</name>
</gene>
<dbReference type="CDD" id="cd02440">
    <property type="entry name" value="AdoMet_MTases"/>
    <property type="match status" value="1"/>
</dbReference>
<protein>
    <submittedName>
        <fullName evidence="2">Methyltransferase domain-containing protein</fullName>
    </submittedName>
</protein>
<evidence type="ECO:0000259" key="1">
    <source>
        <dbReference type="Pfam" id="PF08241"/>
    </source>
</evidence>
<dbReference type="Gene3D" id="3.40.50.150">
    <property type="entry name" value="Vaccinia Virus protein VP39"/>
    <property type="match status" value="1"/>
</dbReference>